<keyword evidence="6" id="KW-1185">Reference proteome</keyword>
<dbReference type="InterPro" id="IPR003653">
    <property type="entry name" value="Peptidase_C48_C"/>
</dbReference>
<evidence type="ECO:0000313" key="6">
    <source>
        <dbReference type="Proteomes" id="UP001227230"/>
    </source>
</evidence>
<sequence>MEKRGKPWLGALVVVSLLFQNLRVSLVWLLCSNFKEKESGERNVWALVNWDNESFISVRGLKWSAPIGKQQFVRKCQLAIGTKENVVAAGTIILECGVNFLVVVDASYEPNAPLPVPIPNQIKTIGEALGYQVLWPAQMVSLTTHPIQDSKKFKKQRNKETRLSSKDENPVDIKNFATLVGLLLKEGKVHAVNITKDVFGESCKSFLMNDDMDMIISSTEVSSNCLMFYIWHLHKKMVDAKMAGRFAFVNPALVSKAGMGEASKESRSRVIANRLMNANHADFIFIPYNPGYHWVLVALETRTMIAYYLDSLEDQPSDDLKEIVNMALRIHPPQKHKSSKREPTWVVVGNVLVGSKGNMKISNFGHGVIPQHFDFYDLFSQAGLTDSKTVDTPVELNAHLTPSGGGGGGGGKPLSNPSLYRRLVGSLVYLTVTRPDISYAVHQVSQYLSAPRSTHYAAVLRILQHLKGTLFHGLFYSAQSPLVLCAFSDADWAGDPTDRKSTTSYCFLLGSSLISWRSKKQTFVARSSTEAEYRALADTTSELLWLRWLLKDLGVSTSSATPLYCDNQSAIHIAHNDVFHERTKHIEIDCHFIPYYLVHGALKLFSVSSKDQLADIFTKSLPKRRTRDLVDNLKLVSHPP</sequence>
<dbReference type="Gene3D" id="3.40.395.10">
    <property type="entry name" value="Adenoviral Proteinase, Chain A"/>
    <property type="match status" value="1"/>
</dbReference>
<accession>A0ABY9CID7</accession>
<protein>
    <recommendedName>
        <fullName evidence="4">Ubiquitin-like protease family profile domain-containing protein</fullName>
    </recommendedName>
</protein>
<dbReference type="Pfam" id="PF02902">
    <property type="entry name" value="Peptidase_C48"/>
    <property type="match status" value="1"/>
</dbReference>
<gene>
    <name evidence="5" type="ORF">VitviT2T_013991</name>
</gene>
<proteinExistence type="inferred from homology"/>
<dbReference type="InterPro" id="IPR038765">
    <property type="entry name" value="Papain-like_cys_pep_sf"/>
</dbReference>
<comment type="similarity">
    <text evidence="1">Belongs to the peptidase C48 family.</text>
</comment>
<evidence type="ECO:0000256" key="3">
    <source>
        <dbReference type="ARBA" id="ARBA00022801"/>
    </source>
</evidence>
<keyword evidence="3" id="KW-0378">Hydrolase</keyword>
<dbReference type="SUPFAM" id="SSF56672">
    <property type="entry name" value="DNA/RNA polymerases"/>
    <property type="match status" value="1"/>
</dbReference>
<evidence type="ECO:0000256" key="1">
    <source>
        <dbReference type="ARBA" id="ARBA00005234"/>
    </source>
</evidence>
<dbReference type="Proteomes" id="UP001227230">
    <property type="component" value="Chromosome 9"/>
</dbReference>
<keyword evidence="2" id="KW-0645">Protease</keyword>
<evidence type="ECO:0000256" key="2">
    <source>
        <dbReference type="ARBA" id="ARBA00022670"/>
    </source>
</evidence>
<dbReference type="InterPro" id="IPR043502">
    <property type="entry name" value="DNA/RNA_pol_sf"/>
</dbReference>
<dbReference type="SUPFAM" id="SSF54001">
    <property type="entry name" value="Cysteine proteinases"/>
    <property type="match status" value="1"/>
</dbReference>
<dbReference type="PANTHER" id="PTHR11439:SF461">
    <property type="entry name" value="OS10G0432200 PROTEIN"/>
    <property type="match status" value="1"/>
</dbReference>
<dbReference type="PANTHER" id="PTHR11439">
    <property type="entry name" value="GAG-POL-RELATED RETROTRANSPOSON"/>
    <property type="match status" value="1"/>
</dbReference>
<name>A0ABY9CID7_VITVI</name>
<feature type="domain" description="Ubiquitin-like protease family profile" evidence="4">
    <location>
        <begin position="228"/>
        <end position="320"/>
    </location>
</feature>
<dbReference type="EMBL" id="CP126656">
    <property type="protein sequence ID" value="WJZ95203.1"/>
    <property type="molecule type" value="Genomic_DNA"/>
</dbReference>
<organism evidence="5 6">
    <name type="scientific">Vitis vinifera</name>
    <name type="common">Grape</name>
    <dbReference type="NCBI Taxonomy" id="29760"/>
    <lineage>
        <taxon>Eukaryota</taxon>
        <taxon>Viridiplantae</taxon>
        <taxon>Streptophyta</taxon>
        <taxon>Embryophyta</taxon>
        <taxon>Tracheophyta</taxon>
        <taxon>Spermatophyta</taxon>
        <taxon>Magnoliopsida</taxon>
        <taxon>eudicotyledons</taxon>
        <taxon>Gunneridae</taxon>
        <taxon>Pentapetalae</taxon>
        <taxon>rosids</taxon>
        <taxon>Vitales</taxon>
        <taxon>Vitaceae</taxon>
        <taxon>Viteae</taxon>
        <taxon>Vitis</taxon>
    </lineage>
</organism>
<reference evidence="5 6" key="1">
    <citation type="journal article" date="2023" name="Hortic Res">
        <title>The complete reference genome for grapevine (Vitis vinifera L.) genetics and breeding.</title>
        <authorList>
            <person name="Shi X."/>
            <person name="Cao S."/>
            <person name="Wang X."/>
            <person name="Huang S."/>
            <person name="Wang Y."/>
            <person name="Liu Z."/>
            <person name="Liu W."/>
            <person name="Leng X."/>
            <person name="Peng Y."/>
            <person name="Wang N."/>
            <person name="Wang Y."/>
            <person name="Ma Z."/>
            <person name="Xu X."/>
            <person name="Zhang F."/>
            <person name="Xue H."/>
            <person name="Zhong H."/>
            <person name="Wang Y."/>
            <person name="Zhang K."/>
            <person name="Velt A."/>
            <person name="Avia K."/>
            <person name="Holtgrawe D."/>
            <person name="Grimplet J."/>
            <person name="Matus J.T."/>
            <person name="Ware D."/>
            <person name="Wu X."/>
            <person name="Wang H."/>
            <person name="Liu C."/>
            <person name="Fang Y."/>
            <person name="Rustenholz C."/>
            <person name="Cheng Z."/>
            <person name="Xiao H."/>
            <person name="Zhou Y."/>
        </authorList>
    </citation>
    <scope>NUCLEOTIDE SEQUENCE [LARGE SCALE GENOMIC DNA]</scope>
    <source>
        <strain evidence="6">cv. Pinot noir / PN40024</strain>
        <tissue evidence="5">Leaf</tissue>
    </source>
</reference>
<evidence type="ECO:0000259" key="4">
    <source>
        <dbReference type="Pfam" id="PF02902"/>
    </source>
</evidence>
<dbReference type="CDD" id="cd09272">
    <property type="entry name" value="RNase_HI_RT_Ty1"/>
    <property type="match status" value="1"/>
</dbReference>
<evidence type="ECO:0000313" key="5">
    <source>
        <dbReference type="EMBL" id="WJZ95203.1"/>
    </source>
</evidence>